<dbReference type="SUPFAM" id="SSF111331">
    <property type="entry name" value="NAD kinase/diacylglycerol kinase-like"/>
    <property type="match status" value="1"/>
</dbReference>
<comment type="similarity">
    <text evidence="2">Belongs to the diacylglycerol/lipid kinase family.</text>
</comment>
<dbReference type="InterPro" id="IPR017438">
    <property type="entry name" value="ATP-NAD_kinase_N"/>
</dbReference>
<dbReference type="GO" id="GO:0008654">
    <property type="term" value="P:phospholipid biosynthetic process"/>
    <property type="evidence" value="ECO:0007669"/>
    <property type="project" value="InterPro"/>
</dbReference>
<reference evidence="4" key="1">
    <citation type="submission" date="2020-10" db="EMBL/GenBank/DDBJ databases">
        <authorList>
            <person name="Gilroy R."/>
        </authorList>
    </citation>
    <scope>NUCLEOTIDE SEQUENCE</scope>
    <source>
        <strain evidence="4">13361</strain>
    </source>
</reference>
<proteinExistence type="inferred from homology"/>
<dbReference type="Gene3D" id="2.60.200.40">
    <property type="match status" value="1"/>
</dbReference>
<evidence type="ECO:0000256" key="1">
    <source>
        <dbReference type="ARBA" id="ARBA00001946"/>
    </source>
</evidence>
<dbReference type="InterPro" id="IPR001206">
    <property type="entry name" value="Diacylglycerol_kinase_cat_dom"/>
</dbReference>
<dbReference type="PANTHER" id="PTHR12358">
    <property type="entry name" value="SPHINGOSINE KINASE"/>
    <property type="match status" value="1"/>
</dbReference>
<sequence>MKKVLLIVNPCAGQKKARRFLMDMVAILNRGDCQVLVHVTAAPGDGEAAVLRYAGEVEQILCCGGDGTFHEVVSGLLKCGGEIPLGYIPAGSTNDFAASLKLSTNLLQATRDTVDGSPVKLDVGRFNDTYFSYVASFGMFTKVSYATPQSVKNILGHAAYALGGIQELSQLKSYPLRFTLEDGTVIQDSFIFGAVSNTFRVGGILTLDAAQVDMSDGSLELLLIRPPRNLLELSECVVALQQKNYNGSLLTFVKTAALTVQAPEKMPWTLDGEMENGCNQIEIRCVHHAISVIAPPKKEKKNRGKRLPRVDSP</sequence>
<keyword evidence="4" id="KW-0418">Kinase</keyword>
<dbReference type="SMART" id="SM00046">
    <property type="entry name" value="DAGKc"/>
    <property type="match status" value="1"/>
</dbReference>
<dbReference type="Proteomes" id="UP000886796">
    <property type="component" value="Unassembled WGS sequence"/>
</dbReference>
<dbReference type="InterPro" id="IPR050187">
    <property type="entry name" value="Lipid_Phosphate_FormReg"/>
</dbReference>
<comment type="cofactor">
    <cofactor evidence="1">
        <name>Mg(2+)</name>
        <dbReference type="ChEBI" id="CHEBI:18420"/>
    </cofactor>
</comment>
<dbReference type="PANTHER" id="PTHR12358:SF54">
    <property type="entry name" value="SPHINGOSINE KINASE RELATED PROTEIN"/>
    <property type="match status" value="1"/>
</dbReference>
<evidence type="ECO:0000259" key="3">
    <source>
        <dbReference type="PROSITE" id="PS50146"/>
    </source>
</evidence>
<name>A0A9D1CLG2_9FIRM</name>
<accession>A0A9D1CLG2</accession>
<dbReference type="PROSITE" id="PS50146">
    <property type="entry name" value="DAGK"/>
    <property type="match status" value="1"/>
</dbReference>
<evidence type="ECO:0000313" key="5">
    <source>
        <dbReference type="Proteomes" id="UP000886796"/>
    </source>
</evidence>
<gene>
    <name evidence="4" type="ORF">IAB74_00505</name>
</gene>
<dbReference type="NCBIfam" id="TIGR00147">
    <property type="entry name" value="YegS/Rv2252/BmrU family lipid kinase"/>
    <property type="match status" value="1"/>
</dbReference>
<evidence type="ECO:0000313" key="4">
    <source>
        <dbReference type="EMBL" id="HIQ66978.1"/>
    </source>
</evidence>
<protein>
    <submittedName>
        <fullName evidence="4">Diacylglycerol kinase family lipid kinase</fullName>
    </submittedName>
</protein>
<reference evidence="4" key="2">
    <citation type="journal article" date="2021" name="PeerJ">
        <title>Extensive microbial diversity within the chicken gut microbiome revealed by metagenomics and culture.</title>
        <authorList>
            <person name="Gilroy R."/>
            <person name="Ravi A."/>
            <person name="Getino M."/>
            <person name="Pursley I."/>
            <person name="Horton D.L."/>
            <person name="Alikhan N.F."/>
            <person name="Baker D."/>
            <person name="Gharbi K."/>
            <person name="Hall N."/>
            <person name="Watson M."/>
            <person name="Adriaenssens E.M."/>
            <person name="Foster-Nyarko E."/>
            <person name="Jarju S."/>
            <person name="Secka A."/>
            <person name="Antonio M."/>
            <person name="Oren A."/>
            <person name="Chaudhuri R.R."/>
            <person name="La Ragione R."/>
            <person name="Hildebrand F."/>
            <person name="Pallen M.J."/>
        </authorList>
    </citation>
    <scope>NUCLEOTIDE SEQUENCE</scope>
    <source>
        <strain evidence="4">13361</strain>
    </source>
</reference>
<comment type="caution">
    <text evidence="4">The sequence shown here is derived from an EMBL/GenBank/DDBJ whole genome shotgun (WGS) entry which is preliminary data.</text>
</comment>
<feature type="domain" description="DAGKc" evidence="3">
    <location>
        <begin position="1"/>
        <end position="130"/>
    </location>
</feature>
<dbReference type="InterPro" id="IPR016064">
    <property type="entry name" value="NAD/diacylglycerol_kinase_sf"/>
</dbReference>
<dbReference type="InterPro" id="IPR005218">
    <property type="entry name" value="Diacylglycerol/lipid_kinase"/>
</dbReference>
<dbReference type="AlphaFoldDB" id="A0A9D1CLG2"/>
<organism evidence="4 5">
    <name type="scientific">Candidatus Faecousia excrementigallinarum</name>
    <dbReference type="NCBI Taxonomy" id="2840806"/>
    <lineage>
        <taxon>Bacteria</taxon>
        <taxon>Bacillati</taxon>
        <taxon>Bacillota</taxon>
        <taxon>Clostridia</taxon>
        <taxon>Eubacteriales</taxon>
        <taxon>Oscillospiraceae</taxon>
        <taxon>Faecousia</taxon>
    </lineage>
</organism>
<dbReference type="GO" id="GO:0005524">
    <property type="term" value="F:ATP binding"/>
    <property type="evidence" value="ECO:0007669"/>
    <property type="project" value="InterPro"/>
</dbReference>
<evidence type="ECO:0000256" key="2">
    <source>
        <dbReference type="ARBA" id="ARBA00005983"/>
    </source>
</evidence>
<dbReference type="Pfam" id="PF00781">
    <property type="entry name" value="DAGK_cat"/>
    <property type="match status" value="1"/>
</dbReference>
<dbReference type="Gene3D" id="3.40.50.10330">
    <property type="entry name" value="Probable inorganic polyphosphate/atp-NAD kinase, domain 1"/>
    <property type="match status" value="1"/>
</dbReference>
<dbReference type="GO" id="GO:0016301">
    <property type="term" value="F:kinase activity"/>
    <property type="evidence" value="ECO:0007669"/>
    <property type="project" value="UniProtKB-KW"/>
</dbReference>
<keyword evidence="4" id="KW-0808">Transferase</keyword>
<dbReference type="EMBL" id="DVFK01000009">
    <property type="protein sequence ID" value="HIQ66978.1"/>
    <property type="molecule type" value="Genomic_DNA"/>
</dbReference>